<reference evidence="15 16" key="1">
    <citation type="submission" date="2018-11" db="EMBL/GenBank/DDBJ databases">
        <title>Genome assembly of Steccherinum ochraceum LE-BIN_3174, the white-rot fungus of the Steccherinaceae family (The Residual Polyporoid clade, Polyporales, Basidiomycota).</title>
        <authorList>
            <person name="Fedorova T.V."/>
            <person name="Glazunova O.A."/>
            <person name="Landesman E.O."/>
            <person name="Moiseenko K.V."/>
            <person name="Psurtseva N.V."/>
            <person name="Savinova O.S."/>
            <person name="Shakhova N.V."/>
            <person name="Tyazhelova T.V."/>
            <person name="Vasina D.V."/>
        </authorList>
    </citation>
    <scope>NUCLEOTIDE SEQUENCE [LARGE SCALE GENOMIC DNA]</scope>
    <source>
        <strain evidence="15 16">LE-BIN_3174</strain>
    </source>
</reference>
<dbReference type="STRING" id="92696.A0A4R0RAB5"/>
<evidence type="ECO:0000259" key="14">
    <source>
        <dbReference type="Pfam" id="PF17900"/>
    </source>
</evidence>
<dbReference type="InterPro" id="IPR050344">
    <property type="entry name" value="Peptidase_M1_aminopeptidases"/>
</dbReference>
<feature type="active site" description="Proton acceptor" evidence="8">
    <location>
        <position position="311"/>
    </location>
</feature>
<dbReference type="GO" id="GO:0042277">
    <property type="term" value="F:peptide binding"/>
    <property type="evidence" value="ECO:0007669"/>
    <property type="project" value="TreeGrafter"/>
</dbReference>
<dbReference type="EMBL" id="RWJN01000388">
    <property type="protein sequence ID" value="TCD62255.1"/>
    <property type="molecule type" value="Genomic_DNA"/>
</dbReference>
<organism evidence="15 16">
    <name type="scientific">Steccherinum ochraceum</name>
    <dbReference type="NCBI Taxonomy" id="92696"/>
    <lineage>
        <taxon>Eukaryota</taxon>
        <taxon>Fungi</taxon>
        <taxon>Dikarya</taxon>
        <taxon>Basidiomycota</taxon>
        <taxon>Agaricomycotina</taxon>
        <taxon>Agaricomycetes</taxon>
        <taxon>Polyporales</taxon>
        <taxon>Steccherinaceae</taxon>
        <taxon>Steccherinum</taxon>
    </lineage>
</organism>
<dbReference type="GO" id="GO:0005615">
    <property type="term" value="C:extracellular space"/>
    <property type="evidence" value="ECO:0007669"/>
    <property type="project" value="TreeGrafter"/>
</dbReference>
<dbReference type="InterPro" id="IPR014782">
    <property type="entry name" value="Peptidase_M1_dom"/>
</dbReference>
<dbReference type="Pfam" id="PF11838">
    <property type="entry name" value="ERAP1_C"/>
    <property type="match status" value="1"/>
</dbReference>
<dbReference type="GO" id="GO:0005737">
    <property type="term" value="C:cytoplasm"/>
    <property type="evidence" value="ECO:0007669"/>
    <property type="project" value="TreeGrafter"/>
</dbReference>
<evidence type="ECO:0000256" key="5">
    <source>
        <dbReference type="ARBA" id="ARBA00022801"/>
    </source>
</evidence>
<evidence type="ECO:0000259" key="12">
    <source>
        <dbReference type="Pfam" id="PF01433"/>
    </source>
</evidence>
<dbReference type="Pfam" id="PF17900">
    <property type="entry name" value="Peptidase_M1_N"/>
    <property type="match status" value="1"/>
</dbReference>
<feature type="domain" description="Peptidase M1 membrane alanine aminopeptidase" evidence="12">
    <location>
        <begin position="238"/>
        <end position="456"/>
    </location>
</feature>
<evidence type="ECO:0000256" key="3">
    <source>
        <dbReference type="ARBA" id="ARBA00022670"/>
    </source>
</evidence>
<keyword evidence="2 11" id="KW-0031">Aminopeptidase</keyword>
<name>A0A4R0RAB5_9APHY</name>
<dbReference type="Gene3D" id="1.10.390.10">
    <property type="entry name" value="Neutral Protease Domain 2"/>
    <property type="match status" value="1"/>
</dbReference>
<dbReference type="PANTHER" id="PTHR11533:SF174">
    <property type="entry name" value="PUROMYCIN-SENSITIVE AMINOPEPTIDASE-RELATED"/>
    <property type="match status" value="1"/>
</dbReference>
<evidence type="ECO:0000259" key="13">
    <source>
        <dbReference type="Pfam" id="PF11838"/>
    </source>
</evidence>
<dbReference type="FunFam" id="1.10.390.10:FF:000006">
    <property type="entry name" value="Puromycin-sensitive aminopeptidase"/>
    <property type="match status" value="1"/>
</dbReference>
<gene>
    <name evidence="15" type="primary">APE2_2</name>
    <name evidence="15" type="ORF">EIP91_007132</name>
</gene>
<dbReference type="EC" id="3.4.11.-" evidence="11"/>
<dbReference type="InterPro" id="IPR027268">
    <property type="entry name" value="Peptidase_M4/M1_CTD_sf"/>
</dbReference>
<keyword evidence="16" id="KW-1185">Reference proteome</keyword>
<keyword evidence="5 11" id="KW-0378">Hydrolase</keyword>
<feature type="site" description="Transition state stabilizer" evidence="10">
    <location>
        <position position="397"/>
    </location>
</feature>
<evidence type="ECO:0000256" key="9">
    <source>
        <dbReference type="PIRSR" id="PIRSR634016-3"/>
    </source>
</evidence>
<evidence type="ECO:0000256" key="2">
    <source>
        <dbReference type="ARBA" id="ARBA00022438"/>
    </source>
</evidence>
<dbReference type="GO" id="GO:0008270">
    <property type="term" value="F:zinc ion binding"/>
    <property type="evidence" value="ECO:0007669"/>
    <property type="project" value="UniProtKB-UniRule"/>
</dbReference>
<evidence type="ECO:0000256" key="4">
    <source>
        <dbReference type="ARBA" id="ARBA00022723"/>
    </source>
</evidence>
<feature type="binding site" evidence="9">
    <location>
        <position position="310"/>
    </location>
    <ligand>
        <name>Zn(2+)</name>
        <dbReference type="ChEBI" id="CHEBI:29105"/>
        <note>catalytic</note>
    </ligand>
</feature>
<dbReference type="InterPro" id="IPR045357">
    <property type="entry name" value="Aminopeptidase_N-like_N"/>
</dbReference>
<dbReference type="GO" id="GO:0070006">
    <property type="term" value="F:metalloaminopeptidase activity"/>
    <property type="evidence" value="ECO:0007669"/>
    <property type="project" value="TreeGrafter"/>
</dbReference>
<dbReference type="Gene3D" id="2.60.40.1910">
    <property type="match status" value="1"/>
</dbReference>
<keyword evidence="3 11" id="KW-0645">Protease</keyword>
<comment type="similarity">
    <text evidence="1 11">Belongs to the peptidase M1 family.</text>
</comment>
<evidence type="ECO:0000313" key="15">
    <source>
        <dbReference type="EMBL" id="TCD62255.1"/>
    </source>
</evidence>
<evidence type="ECO:0000256" key="1">
    <source>
        <dbReference type="ARBA" id="ARBA00010136"/>
    </source>
</evidence>
<proteinExistence type="inferred from homology"/>
<dbReference type="OrthoDB" id="10031169at2759"/>
<keyword evidence="4 9" id="KW-0479">Metal-binding</keyword>
<feature type="domain" description="ERAP1-like C-terminal" evidence="13">
    <location>
        <begin position="534"/>
        <end position="850"/>
    </location>
</feature>
<dbReference type="InterPro" id="IPR024571">
    <property type="entry name" value="ERAP1-like_C_dom"/>
</dbReference>
<dbReference type="SUPFAM" id="SSF63737">
    <property type="entry name" value="Leukotriene A4 hydrolase N-terminal domain"/>
    <property type="match status" value="1"/>
</dbReference>
<keyword evidence="7 11" id="KW-0482">Metalloprotease</keyword>
<accession>A0A4R0RAB5</accession>
<sequence length="873" mass="97539">MSGGAPPTAKDPSEYRLPTNVKPTHYDITIRTDLEKLKFDGFVIAHLNIVKDTSSIEFNTTELELGELTVSSPALKAPSVHPAKDLKIDTKQERATLALPTTLPAGTTATLKVGFEGELTGSMMGYYRSAWEHEGQTKHYSLTHNMPSIKEETYSPNSKDEDGAVSWLASRLEAAPETAAVPWKITTFAMTPPMSTYIVAFANGPFTYIEDSYKSPLSGKSRPLRVYTTPDLIHQAQFALDVKRDVLPHYERVFDVEYPLPKLDTLVATDFDAGAMENWGLITGRTSAFLLDPKKADLSAKKQIAATQSHEVAHMWFGNITTMAWWDNLYLNEGFASLMGEVIILDKVFPEWKVHATFISRHLNEALDLDAKLSSHPIEVECPDANMINQIFDSLSYAKAASVLRMLSLYVGEEKFLKGVSLYLKDHRFGNSVTEDLWAGIGKATGTDIPKMMDNWVKKMGFPVITVKEVEGGIHVRQDRFLETGPAPQEHNETLWTVPLSILTVSADGKAVIDSEIVLDTREKTIPLDTSKPYKLNAGTIGVYRVLYSNDRLEKIADEAAKKDTVFSLEDRMGLLNDAPALAQAGYIKTSGVLSLVSKLREETEFLVLDSAAGSLESILSTWWEHKDIKDKLDTIRRQLFTPIVKRLGYEYPEGESVDDRQLRTRAITAAALSGDQDVIKELTSHFAHFMKTGDNSKIAADLERITFRMAVRYGGRAEYDAVKAIAVKPPTPSAGISAMIAMGSVQTDELAEETFDYILNKARDQDLLYMVAGFRHNHTYVKFAARKLRQNYDVFAKRLAGNFGLQNLVSYSHDLLSTKEDYEEMRKFFDTKDTSKFSMALQQTYDTILARAAWIDRSTSDVKAWLDANVTE</sequence>
<dbReference type="Proteomes" id="UP000292702">
    <property type="component" value="Unassembled WGS sequence"/>
</dbReference>
<dbReference type="PRINTS" id="PR00756">
    <property type="entry name" value="ALADIPTASE"/>
</dbReference>
<feature type="binding site" evidence="9">
    <location>
        <position position="333"/>
    </location>
    <ligand>
        <name>Zn(2+)</name>
        <dbReference type="ChEBI" id="CHEBI:29105"/>
        <note>catalytic</note>
    </ligand>
</feature>
<evidence type="ECO:0000313" key="16">
    <source>
        <dbReference type="Proteomes" id="UP000292702"/>
    </source>
</evidence>
<dbReference type="PANTHER" id="PTHR11533">
    <property type="entry name" value="PROTEASE M1 ZINC METALLOPROTEASE"/>
    <property type="match status" value="1"/>
</dbReference>
<dbReference type="SUPFAM" id="SSF55486">
    <property type="entry name" value="Metalloproteases ('zincins'), catalytic domain"/>
    <property type="match status" value="1"/>
</dbReference>
<dbReference type="GO" id="GO:0043171">
    <property type="term" value="P:peptide catabolic process"/>
    <property type="evidence" value="ECO:0007669"/>
    <property type="project" value="TreeGrafter"/>
</dbReference>
<comment type="cofactor">
    <cofactor evidence="9 11">
        <name>Zn(2+)</name>
        <dbReference type="ChEBI" id="CHEBI:29105"/>
    </cofactor>
    <text evidence="9 11">Binds 1 zinc ion per subunit.</text>
</comment>
<dbReference type="GO" id="GO:0016020">
    <property type="term" value="C:membrane"/>
    <property type="evidence" value="ECO:0007669"/>
    <property type="project" value="TreeGrafter"/>
</dbReference>
<dbReference type="InterPro" id="IPR001930">
    <property type="entry name" value="Peptidase_M1"/>
</dbReference>
<dbReference type="GO" id="GO:0006508">
    <property type="term" value="P:proteolysis"/>
    <property type="evidence" value="ECO:0007669"/>
    <property type="project" value="UniProtKB-KW"/>
</dbReference>
<comment type="caution">
    <text evidence="15">The sequence shown here is derived from an EMBL/GenBank/DDBJ whole genome shotgun (WGS) entry which is preliminary data.</text>
</comment>
<dbReference type="Gene3D" id="1.25.50.20">
    <property type="match status" value="1"/>
</dbReference>
<dbReference type="AlphaFoldDB" id="A0A4R0RAB5"/>
<dbReference type="Pfam" id="PF01433">
    <property type="entry name" value="Peptidase_M1"/>
    <property type="match status" value="1"/>
</dbReference>
<feature type="domain" description="Aminopeptidase N-like N-terminal" evidence="14">
    <location>
        <begin position="22"/>
        <end position="144"/>
    </location>
</feature>
<dbReference type="InterPro" id="IPR034016">
    <property type="entry name" value="M1_APN-typ"/>
</dbReference>
<evidence type="ECO:0000256" key="6">
    <source>
        <dbReference type="ARBA" id="ARBA00022833"/>
    </source>
</evidence>
<evidence type="ECO:0000256" key="11">
    <source>
        <dbReference type="RuleBase" id="RU364040"/>
    </source>
</evidence>
<keyword evidence="6 9" id="KW-0862">Zinc</keyword>
<dbReference type="CDD" id="cd09601">
    <property type="entry name" value="M1_APN-Q_like"/>
    <property type="match status" value="1"/>
</dbReference>
<dbReference type="InterPro" id="IPR042097">
    <property type="entry name" value="Aminopeptidase_N-like_N_sf"/>
</dbReference>
<dbReference type="Gene3D" id="2.60.40.1730">
    <property type="entry name" value="tricorn interacting facor f3 domain"/>
    <property type="match status" value="2"/>
</dbReference>
<evidence type="ECO:0000256" key="10">
    <source>
        <dbReference type="PIRSR" id="PIRSR634016-4"/>
    </source>
</evidence>
<evidence type="ECO:0000256" key="8">
    <source>
        <dbReference type="PIRSR" id="PIRSR634016-1"/>
    </source>
</evidence>
<evidence type="ECO:0000256" key="7">
    <source>
        <dbReference type="ARBA" id="ARBA00023049"/>
    </source>
</evidence>
<feature type="binding site" evidence="9">
    <location>
        <position position="314"/>
    </location>
    <ligand>
        <name>Zn(2+)</name>
        <dbReference type="ChEBI" id="CHEBI:29105"/>
        <note>catalytic</note>
    </ligand>
</feature>
<protein>
    <recommendedName>
        <fullName evidence="11">Aminopeptidase</fullName>
        <ecNumber evidence="11">3.4.11.-</ecNumber>
    </recommendedName>
</protein>